<comment type="caution">
    <text evidence="1">The sequence shown here is derived from an EMBL/GenBank/DDBJ whole genome shotgun (WGS) entry which is preliminary data.</text>
</comment>
<gene>
    <name evidence="1" type="ORF">H5410_056488</name>
</gene>
<evidence type="ECO:0000313" key="2">
    <source>
        <dbReference type="Proteomes" id="UP000824120"/>
    </source>
</evidence>
<accession>A0A9J5WLF8</accession>
<evidence type="ECO:0000313" key="1">
    <source>
        <dbReference type="EMBL" id="KAG5576354.1"/>
    </source>
</evidence>
<keyword evidence="2" id="KW-1185">Reference proteome</keyword>
<proteinExistence type="predicted"/>
<sequence length="60" mass="7129">MKVLMDVDEQFQQNYHRKSGSPKDPWIIAHENWQNKWFTSFGSHFTLKIGRFAHPNQTAP</sequence>
<organism evidence="1 2">
    <name type="scientific">Solanum commersonii</name>
    <name type="common">Commerson's wild potato</name>
    <name type="synonym">Commerson's nightshade</name>
    <dbReference type="NCBI Taxonomy" id="4109"/>
    <lineage>
        <taxon>Eukaryota</taxon>
        <taxon>Viridiplantae</taxon>
        <taxon>Streptophyta</taxon>
        <taxon>Embryophyta</taxon>
        <taxon>Tracheophyta</taxon>
        <taxon>Spermatophyta</taxon>
        <taxon>Magnoliopsida</taxon>
        <taxon>eudicotyledons</taxon>
        <taxon>Gunneridae</taxon>
        <taxon>Pentapetalae</taxon>
        <taxon>asterids</taxon>
        <taxon>lamiids</taxon>
        <taxon>Solanales</taxon>
        <taxon>Solanaceae</taxon>
        <taxon>Solanoideae</taxon>
        <taxon>Solaneae</taxon>
        <taxon>Solanum</taxon>
    </lineage>
</organism>
<reference evidence="1 2" key="1">
    <citation type="submission" date="2020-09" db="EMBL/GenBank/DDBJ databases">
        <title>De no assembly of potato wild relative species, Solanum commersonii.</title>
        <authorList>
            <person name="Cho K."/>
        </authorList>
    </citation>
    <scope>NUCLEOTIDE SEQUENCE [LARGE SCALE GENOMIC DNA]</scope>
    <source>
        <strain evidence="1">LZ3.2</strain>
        <tissue evidence="1">Leaf</tissue>
    </source>
</reference>
<dbReference type="EMBL" id="JACXVP010000011">
    <property type="protein sequence ID" value="KAG5576354.1"/>
    <property type="molecule type" value="Genomic_DNA"/>
</dbReference>
<protein>
    <submittedName>
        <fullName evidence="1">Uncharacterized protein</fullName>
    </submittedName>
</protein>
<dbReference type="Proteomes" id="UP000824120">
    <property type="component" value="Chromosome 11"/>
</dbReference>
<dbReference type="AlphaFoldDB" id="A0A9J5WLF8"/>
<name>A0A9J5WLF8_SOLCO</name>